<dbReference type="STRING" id="288768.SAMEA3906486_05147"/>
<keyword evidence="3" id="KW-0804">Transcription</keyword>
<reference evidence="6 7" key="1">
    <citation type="submission" date="2016-04" db="EMBL/GenBank/DDBJ databases">
        <authorList>
            <consortium name="Pathogen Informatics"/>
        </authorList>
    </citation>
    <scope>NUCLEOTIDE SEQUENCE [LARGE SCALE GENOMIC DNA]</scope>
    <source>
        <strain evidence="6 7">H050680373</strain>
    </source>
</reference>
<keyword evidence="1" id="KW-0805">Transcription regulation</keyword>
<dbReference type="PANTHER" id="PTHR30055">
    <property type="entry name" value="HTH-TYPE TRANSCRIPTIONAL REGULATOR RUTR"/>
    <property type="match status" value="1"/>
</dbReference>
<dbReference type="PROSITE" id="PS50977">
    <property type="entry name" value="HTH_TETR_2"/>
    <property type="match status" value="1"/>
</dbReference>
<evidence type="ECO:0000256" key="1">
    <source>
        <dbReference type="ARBA" id="ARBA00023015"/>
    </source>
</evidence>
<dbReference type="InterPro" id="IPR001647">
    <property type="entry name" value="HTH_TetR"/>
</dbReference>
<dbReference type="GO" id="GO:0003700">
    <property type="term" value="F:DNA-binding transcription factor activity"/>
    <property type="evidence" value="ECO:0007669"/>
    <property type="project" value="TreeGrafter"/>
</dbReference>
<organism evidence="6 7">
    <name type="scientific">Bordetella ansorpii</name>
    <dbReference type="NCBI Taxonomy" id="288768"/>
    <lineage>
        <taxon>Bacteria</taxon>
        <taxon>Pseudomonadati</taxon>
        <taxon>Pseudomonadota</taxon>
        <taxon>Betaproteobacteria</taxon>
        <taxon>Burkholderiales</taxon>
        <taxon>Alcaligenaceae</taxon>
        <taxon>Bordetella</taxon>
    </lineage>
</organism>
<dbReference type="SUPFAM" id="SSF46689">
    <property type="entry name" value="Homeodomain-like"/>
    <property type="match status" value="1"/>
</dbReference>
<dbReference type="Gene3D" id="1.10.357.10">
    <property type="entry name" value="Tetracycline Repressor, domain 2"/>
    <property type="match status" value="1"/>
</dbReference>
<feature type="DNA-binding region" description="H-T-H motif" evidence="4">
    <location>
        <begin position="29"/>
        <end position="48"/>
    </location>
</feature>
<evidence type="ECO:0000256" key="2">
    <source>
        <dbReference type="ARBA" id="ARBA00023125"/>
    </source>
</evidence>
<dbReference type="GO" id="GO:0000976">
    <property type="term" value="F:transcription cis-regulatory region binding"/>
    <property type="evidence" value="ECO:0007669"/>
    <property type="project" value="TreeGrafter"/>
</dbReference>
<gene>
    <name evidence="6" type="ORF">SAMEA3906486_05147</name>
</gene>
<proteinExistence type="predicted"/>
<dbReference type="InterPro" id="IPR050109">
    <property type="entry name" value="HTH-type_TetR-like_transc_reg"/>
</dbReference>
<evidence type="ECO:0000313" key="7">
    <source>
        <dbReference type="Proteomes" id="UP000076848"/>
    </source>
</evidence>
<dbReference type="EMBL" id="FKIF01000010">
    <property type="protein sequence ID" value="SAI74413.1"/>
    <property type="molecule type" value="Genomic_DNA"/>
</dbReference>
<accession>A0A157SWG9</accession>
<name>A0A157SWG9_9BORD</name>
<keyword evidence="2 4" id="KW-0238">DNA-binding</keyword>
<dbReference type="PANTHER" id="PTHR30055:SF238">
    <property type="entry name" value="MYCOFACTOCIN BIOSYNTHESIS TRANSCRIPTIONAL REGULATOR MFTR-RELATED"/>
    <property type="match status" value="1"/>
</dbReference>
<protein>
    <submittedName>
        <fullName evidence="6">TetR family transcriptional regulator</fullName>
    </submittedName>
</protein>
<dbReference type="AlphaFoldDB" id="A0A157SWG9"/>
<dbReference type="OrthoDB" id="2356263at2"/>
<dbReference type="Pfam" id="PF17754">
    <property type="entry name" value="TetR_C_14"/>
    <property type="match status" value="1"/>
</dbReference>
<evidence type="ECO:0000313" key="6">
    <source>
        <dbReference type="EMBL" id="SAI74413.1"/>
    </source>
</evidence>
<feature type="domain" description="HTH tetR-type" evidence="5">
    <location>
        <begin position="6"/>
        <end position="66"/>
    </location>
</feature>
<dbReference type="Proteomes" id="UP000076848">
    <property type="component" value="Unassembled WGS sequence"/>
</dbReference>
<dbReference type="InterPro" id="IPR009057">
    <property type="entry name" value="Homeodomain-like_sf"/>
</dbReference>
<dbReference type="RefSeq" id="WP_066133650.1">
    <property type="nucleotide sequence ID" value="NZ_FKIF01000010.1"/>
</dbReference>
<dbReference type="Pfam" id="PF00440">
    <property type="entry name" value="TetR_N"/>
    <property type="match status" value="1"/>
</dbReference>
<dbReference type="PRINTS" id="PR00455">
    <property type="entry name" value="HTHTETR"/>
</dbReference>
<keyword evidence="7" id="KW-1185">Reference proteome</keyword>
<sequence>MNASKDDAKLEVSRHAGRLFLKHGVAGTSGDDIAEAAGLSKRTVWRYFRNKESCVEPLFQATSLRFIAMLRQWPRNVSIEAHLRHCVAREVGDPQHAADGLLAVQLVAMLPEEPALRSAWLMAAQAGEEALAGVIADRLRRSGDEAEVRLCAATVMAAIRVVDETVSFAAIKQGRQFSLQEAIDQQARAIRAACTLPICDPLADGEALAPTASPPCA</sequence>
<dbReference type="InterPro" id="IPR041347">
    <property type="entry name" value="MftR_C"/>
</dbReference>
<evidence type="ECO:0000256" key="4">
    <source>
        <dbReference type="PROSITE-ProRule" id="PRU00335"/>
    </source>
</evidence>
<evidence type="ECO:0000256" key="3">
    <source>
        <dbReference type="ARBA" id="ARBA00023163"/>
    </source>
</evidence>
<evidence type="ECO:0000259" key="5">
    <source>
        <dbReference type="PROSITE" id="PS50977"/>
    </source>
</evidence>